<dbReference type="InterPro" id="IPR039261">
    <property type="entry name" value="FNR_nucleotide-bd"/>
</dbReference>
<keyword evidence="7 14" id="KW-0274">FAD</keyword>
<dbReference type="CDD" id="cd06183">
    <property type="entry name" value="cyt_b5_reduct_like"/>
    <property type="match status" value="1"/>
</dbReference>
<dbReference type="PRINTS" id="PR00406">
    <property type="entry name" value="CYTB5RDTASE"/>
</dbReference>
<dbReference type="EMBL" id="CCBQ010000019">
    <property type="protein sequence ID" value="CDO92956.1"/>
    <property type="molecule type" value="Genomic_DNA"/>
</dbReference>
<evidence type="ECO:0000259" key="16">
    <source>
        <dbReference type="PROSITE" id="PS51384"/>
    </source>
</evidence>
<comment type="catalytic activity">
    <reaction evidence="13 15">
        <text>2 Fe(III)-[cytochrome b5] + NADH = 2 Fe(II)-[cytochrome b5] + NAD(+) + H(+)</text>
        <dbReference type="Rhea" id="RHEA:46680"/>
        <dbReference type="Rhea" id="RHEA-COMP:10438"/>
        <dbReference type="Rhea" id="RHEA-COMP:10439"/>
        <dbReference type="ChEBI" id="CHEBI:15378"/>
        <dbReference type="ChEBI" id="CHEBI:29033"/>
        <dbReference type="ChEBI" id="CHEBI:29034"/>
        <dbReference type="ChEBI" id="CHEBI:57540"/>
        <dbReference type="ChEBI" id="CHEBI:57945"/>
        <dbReference type="EC" id="1.6.2.2"/>
    </reaction>
</comment>
<keyword evidence="11" id="KW-0496">Mitochondrion</keyword>
<dbReference type="AlphaFoldDB" id="A0A0A8L427"/>
<evidence type="ECO:0000256" key="3">
    <source>
        <dbReference type="ARBA" id="ARBA00006105"/>
    </source>
</evidence>
<evidence type="ECO:0000256" key="13">
    <source>
        <dbReference type="ARBA" id="ARBA00047682"/>
    </source>
</evidence>
<accession>A0A0A8L427</accession>
<dbReference type="OrthoDB" id="432685at2759"/>
<dbReference type="InterPro" id="IPR001834">
    <property type="entry name" value="CBR-like"/>
</dbReference>
<dbReference type="GO" id="GO:0090524">
    <property type="term" value="F:cytochrome-b5 reductase activity, acting on NADH"/>
    <property type="evidence" value="ECO:0007669"/>
    <property type="project" value="UniProtKB-EC"/>
</dbReference>
<keyword evidence="10 15" id="KW-0520">NAD</keyword>
<keyword evidence="9 15" id="KW-0560">Oxidoreductase</keyword>
<dbReference type="InterPro" id="IPR017927">
    <property type="entry name" value="FAD-bd_FR_type"/>
</dbReference>
<dbReference type="Proteomes" id="UP000031516">
    <property type="component" value="Unassembled WGS sequence"/>
</dbReference>
<keyword evidence="8" id="KW-1133">Transmembrane helix</keyword>
<keyword evidence="4 14" id="KW-0285">Flavoprotein</keyword>
<evidence type="ECO:0000256" key="15">
    <source>
        <dbReference type="RuleBase" id="RU361226"/>
    </source>
</evidence>
<dbReference type="EC" id="1.6.2.2" evidence="15"/>
<dbReference type="InterPro" id="IPR001709">
    <property type="entry name" value="Flavoprot_Pyr_Nucl_cyt_Rdtase"/>
</dbReference>
<evidence type="ECO:0000256" key="4">
    <source>
        <dbReference type="ARBA" id="ARBA00022630"/>
    </source>
</evidence>
<evidence type="ECO:0000313" key="18">
    <source>
        <dbReference type="Proteomes" id="UP000031516"/>
    </source>
</evidence>
<evidence type="ECO:0000256" key="8">
    <source>
        <dbReference type="ARBA" id="ARBA00022989"/>
    </source>
</evidence>
<evidence type="ECO:0000256" key="5">
    <source>
        <dbReference type="ARBA" id="ARBA00022692"/>
    </source>
</evidence>
<keyword evidence="5" id="KW-0812">Transmembrane</keyword>
<feature type="binding site" evidence="14">
    <location>
        <position position="102"/>
    </location>
    <ligand>
        <name>FAD</name>
        <dbReference type="ChEBI" id="CHEBI:57692"/>
    </ligand>
</feature>
<evidence type="ECO:0000256" key="6">
    <source>
        <dbReference type="ARBA" id="ARBA00022787"/>
    </source>
</evidence>
<evidence type="ECO:0000256" key="7">
    <source>
        <dbReference type="ARBA" id="ARBA00022827"/>
    </source>
</evidence>
<feature type="binding site" evidence="14">
    <location>
        <position position="101"/>
    </location>
    <ligand>
        <name>FAD</name>
        <dbReference type="ChEBI" id="CHEBI:57692"/>
    </ligand>
</feature>
<evidence type="ECO:0000256" key="2">
    <source>
        <dbReference type="ARBA" id="ARBA00004572"/>
    </source>
</evidence>
<gene>
    <name evidence="17" type="ORF">KLDO_g1264</name>
</gene>
<evidence type="ECO:0000313" key="17">
    <source>
        <dbReference type="EMBL" id="CDO92956.1"/>
    </source>
</evidence>
<protein>
    <recommendedName>
        <fullName evidence="15">NADH-cytochrome b5 reductase</fullName>
        <ecNumber evidence="15">1.6.2.2</ecNumber>
    </recommendedName>
</protein>
<dbReference type="PANTHER" id="PTHR19370">
    <property type="entry name" value="NADH-CYTOCHROME B5 REDUCTASE"/>
    <property type="match status" value="1"/>
</dbReference>
<dbReference type="GO" id="GO:0005741">
    <property type="term" value="C:mitochondrial outer membrane"/>
    <property type="evidence" value="ECO:0007669"/>
    <property type="project" value="UniProtKB-SubCell"/>
</dbReference>
<dbReference type="FunFam" id="2.40.30.10:FF:000032">
    <property type="entry name" value="NADH-cytochrome b5 reductase"/>
    <property type="match status" value="1"/>
</dbReference>
<dbReference type="PANTHER" id="PTHR19370:SF171">
    <property type="entry name" value="NADH-CYTOCHROME B5 REDUCTASE 2"/>
    <property type="match status" value="1"/>
</dbReference>
<dbReference type="Pfam" id="PF00175">
    <property type="entry name" value="NAD_binding_1"/>
    <property type="match status" value="1"/>
</dbReference>
<dbReference type="InterPro" id="IPR017938">
    <property type="entry name" value="Riboflavin_synthase-like_b-brl"/>
</dbReference>
<dbReference type="SUPFAM" id="SSF63380">
    <property type="entry name" value="Riboflavin synthase domain-like"/>
    <property type="match status" value="1"/>
</dbReference>
<evidence type="ECO:0000256" key="12">
    <source>
        <dbReference type="ARBA" id="ARBA00023136"/>
    </source>
</evidence>
<organism evidence="17 18">
    <name type="scientific">Kluyveromyces dobzhanskii CBS 2104</name>
    <dbReference type="NCBI Taxonomy" id="1427455"/>
    <lineage>
        <taxon>Eukaryota</taxon>
        <taxon>Fungi</taxon>
        <taxon>Dikarya</taxon>
        <taxon>Ascomycota</taxon>
        <taxon>Saccharomycotina</taxon>
        <taxon>Saccharomycetes</taxon>
        <taxon>Saccharomycetales</taxon>
        <taxon>Saccharomycetaceae</taxon>
        <taxon>Kluyveromyces</taxon>
    </lineage>
</organism>
<dbReference type="GO" id="GO:0006696">
    <property type="term" value="P:ergosterol biosynthetic process"/>
    <property type="evidence" value="ECO:0007669"/>
    <property type="project" value="TreeGrafter"/>
</dbReference>
<dbReference type="FunFam" id="3.40.50.80:FF:000009">
    <property type="entry name" value="NADH-cytochrome b5 reductase"/>
    <property type="match status" value="1"/>
</dbReference>
<dbReference type="InterPro" id="IPR001433">
    <property type="entry name" value="OxRdtase_FAD/NAD-bd"/>
</dbReference>
<feature type="binding site" evidence="14">
    <location>
        <position position="100"/>
    </location>
    <ligand>
        <name>FAD</name>
        <dbReference type="ChEBI" id="CHEBI:57692"/>
    </ligand>
</feature>
<feature type="domain" description="FAD-binding FR-type" evidence="16">
    <location>
        <begin position="47"/>
        <end position="151"/>
    </location>
</feature>
<comment type="cofactor">
    <cofactor evidence="1 14 15">
        <name>FAD</name>
        <dbReference type="ChEBI" id="CHEBI:57692"/>
    </cofactor>
</comment>
<evidence type="ECO:0000256" key="11">
    <source>
        <dbReference type="ARBA" id="ARBA00023128"/>
    </source>
</evidence>
<name>A0A0A8L427_9SACH</name>
<sequence>MFARLTSSKKFLPIAIGIGAASIATAVILQQNHSIMSESSKALKGDNQWIDLPIIKIEKLSHDTKRFTFALPKKDQVSGLTVASCVLAKFVTLKGSNVIRPYTPVSDINTKGEIEFVIKHYENGKFTSHLFGLKENDTVSFKGPISKWEWKPNSFDSITLLGAGSGITPLYQLVHHIAQNPQDNTKIHLYYGNKTPSDILLKSELDNLQSKYPEQVKVTYFVDKAEDKFEGKTGFITKEFLSSDAPKATEKNQVFVCGPPPFMKAYSGPKVSPSDQGELTGILAELGFTKDNVFKF</sequence>
<reference evidence="17 18" key="1">
    <citation type="submission" date="2014-03" db="EMBL/GenBank/DDBJ databases">
        <title>The genome of Kluyveromyces dobzhanskii.</title>
        <authorList>
            <person name="Nystedt B."/>
            <person name="Astrom S."/>
        </authorList>
    </citation>
    <scope>NUCLEOTIDE SEQUENCE [LARGE SCALE GENOMIC DNA]</scope>
    <source>
        <strain evidence="17 18">CBS 2104</strain>
    </source>
</reference>
<dbReference type="Gene3D" id="2.40.30.10">
    <property type="entry name" value="Translation factors"/>
    <property type="match status" value="1"/>
</dbReference>
<comment type="similarity">
    <text evidence="3 15">Belongs to the flavoprotein pyridine nucleotide cytochrome reductase family.</text>
</comment>
<proteinExistence type="inferred from homology"/>
<evidence type="ECO:0000256" key="1">
    <source>
        <dbReference type="ARBA" id="ARBA00001974"/>
    </source>
</evidence>
<dbReference type="PROSITE" id="PS51384">
    <property type="entry name" value="FAD_FR"/>
    <property type="match status" value="1"/>
</dbReference>
<evidence type="ECO:0000256" key="14">
    <source>
        <dbReference type="PIRSR" id="PIRSR601834-1"/>
    </source>
</evidence>
<dbReference type="SUPFAM" id="SSF52343">
    <property type="entry name" value="Ferredoxin reductase-like, C-terminal NADP-linked domain"/>
    <property type="match status" value="1"/>
</dbReference>
<dbReference type="PRINTS" id="PR00371">
    <property type="entry name" value="FPNCR"/>
</dbReference>
<feature type="binding site" evidence="14">
    <location>
        <position position="119"/>
    </location>
    <ligand>
        <name>FAD</name>
        <dbReference type="ChEBI" id="CHEBI:57692"/>
    </ligand>
</feature>
<dbReference type="Pfam" id="PF00970">
    <property type="entry name" value="FAD_binding_6"/>
    <property type="match status" value="1"/>
</dbReference>
<feature type="binding site" evidence="14">
    <location>
        <position position="168"/>
    </location>
    <ligand>
        <name>FAD</name>
        <dbReference type="ChEBI" id="CHEBI:57692"/>
    </ligand>
</feature>
<dbReference type="Gene3D" id="3.40.50.80">
    <property type="entry name" value="Nucleotide-binding domain of ferredoxin-NADP reductase (FNR) module"/>
    <property type="match status" value="1"/>
</dbReference>
<keyword evidence="18" id="KW-1185">Reference proteome</keyword>
<feature type="binding site" evidence="14">
    <location>
        <position position="125"/>
    </location>
    <ligand>
        <name>FAD</name>
        <dbReference type="ChEBI" id="CHEBI:57692"/>
    </ligand>
</feature>
<keyword evidence="12" id="KW-0472">Membrane</keyword>
<comment type="caution">
    <text evidence="17">The sequence shown here is derived from an EMBL/GenBank/DDBJ whole genome shotgun (WGS) entry which is preliminary data.</text>
</comment>
<keyword evidence="6" id="KW-1000">Mitochondrion outer membrane</keyword>
<evidence type="ECO:0000256" key="9">
    <source>
        <dbReference type="ARBA" id="ARBA00023002"/>
    </source>
</evidence>
<dbReference type="InterPro" id="IPR008333">
    <property type="entry name" value="Cbr1-like_FAD-bd_dom"/>
</dbReference>
<comment type="subcellular location">
    <subcellularLocation>
        <location evidence="2">Mitochondrion outer membrane</location>
        <topology evidence="2">Single-pass membrane protein</topology>
    </subcellularLocation>
</comment>
<evidence type="ECO:0000256" key="10">
    <source>
        <dbReference type="ARBA" id="ARBA00023027"/>
    </source>
</evidence>
<feature type="binding site" evidence="14">
    <location>
        <position position="117"/>
    </location>
    <ligand>
        <name>FAD</name>
        <dbReference type="ChEBI" id="CHEBI:57692"/>
    </ligand>
</feature>